<dbReference type="EMBL" id="JBHSGO010000112">
    <property type="protein sequence ID" value="MFC4665726.1"/>
    <property type="molecule type" value="Genomic_DNA"/>
</dbReference>
<comment type="caution">
    <text evidence="1">The sequence shown here is derived from an EMBL/GenBank/DDBJ whole genome shotgun (WGS) entry which is preliminary data.</text>
</comment>
<reference evidence="2" key="1">
    <citation type="journal article" date="2019" name="Int. J. Syst. Evol. Microbiol.">
        <title>The Global Catalogue of Microorganisms (GCM) 10K type strain sequencing project: providing services to taxonomists for standard genome sequencing and annotation.</title>
        <authorList>
            <consortium name="The Broad Institute Genomics Platform"/>
            <consortium name="The Broad Institute Genome Sequencing Center for Infectious Disease"/>
            <person name="Wu L."/>
            <person name="Ma J."/>
        </authorList>
    </citation>
    <scope>NUCLEOTIDE SEQUENCE [LARGE SCALE GENOMIC DNA]</scope>
    <source>
        <strain evidence="2">CGMCC 4.7357</strain>
    </source>
</reference>
<sequence length="267" mass="30423">MFIDITSTSGKWLGEESNVDVPLNSLELWVFDENHLFTKSYTATYEKTSEENGIRKYLFKVELFKSKLPRYVHFAGNYKLSQENEGLWIGRDERTVVPSVRIKDANSCPMWNRVELRDGISEATSFGDVEMKVAVSKLVLNISDQAKQKLGGATDQMQYALYNIRTEGTLAMFDGTSFDNTIITEASGEGTIKKRIQETDFKPVGKPIYLFEQPNNASHNTITPYIVFKTPIKENGQDRINYFKIDMVSHIDAEASSTTEPPIRYDR</sequence>
<dbReference type="Proteomes" id="UP001596020">
    <property type="component" value="Unassembled WGS sequence"/>
</dbReference>
<name>A0ABV9K6X1_9PORP</name>
<accession>A0ABV9K6X1</accession>
<proteinExistence type="predicted"/>
<evidence type="ECO:0000313" key="1">
    <source>
        <dbReference type="EMBL" id="MFC4665726.1"/>
    </source>
</evidence>
<dbReference type="RefSeq" id="WP_380078111.1">
    <property type="nucleotide sequence ID" value="NZ_JBHSGO010000112.1"/>
</dbReference>
<keyword evidence="2" id="KW-1185">Reference proteome</keyword>
<gene>
    <name evidence="1" type="ORF">ACFO3G_03740</name>
</gene>
<protein>
    <submittedName>
        <fullName evidence="1">Uncharacterized protein</fullName>
    </submittedName>
</protein>
<evidence type="ECO:0000313" key="2">
    <source>
        <dbReference type="Proteomes" id="UP001596020"/>
    </source>
</evidence>
<organism evidence="1 2">
    <name type="scientific">Falsiporphyromonas endometrii</name>
    <dbReference type="NCBI Taxonomy" id="1387297"/>
    <lineage>
        <taxon>Bacteria</taxon>
        <taxon>Pseudomonadati</taxon>
        <taxon>Bacteroidota</taxon>
        <taxon>Bacteroidia</taxon>
        <taxon>Bacteroidales</taxon>
        <taxon>Porphyromonadaceae</taxon>
        <taxon>Falsiporphyromonas</taxon>
    </lineage>
</organism>